<gene>
    <name evidence="2" type="ORF">R4Y45_06960</name>
</gene>
<evidence type="ECO:0000256" key="1">
    <source>
        <dbReference type="SAM" id="Phobius"/>
    </source>
</evidence>
<protein>
    <submittedName>
        <fullName evidence="2">Uncharacterized protein</fullName>
    </submittedName>
</protein>
<accession>A0ABU8SHU4</accession>
<dbReference type="RefSeq" id="WP_339970461.1">
    <property type="nucleotide sequence ID" value="NZ_JAWMWG010000005.1"/>
</dbReference>
<feature type="transmembrane region" description="Helical" evidence="1">
    <location>
        <begin position="32"/>
        <end position="52"/>
    </location>
</feature>
<proteinExistence type="predicted"/>
<dbReference type="Proteomes" id="UP001377804">
    <property type="component" value="Unassembled WGS sequence"/>
</dbReference>
<comment type="caution">
    <text evidence="2">The sequence shown here is derived from an EMBL/GenBank/DDBJ whole genome shotgun (WGS) entry which is preliminary data.</text>
</comment>
<keyword evidence="1" id="KW-1133">Transmembrane helix</keyword>
<evidence type="ECO:0000313" key="2">
    <source>
        <dbReference type="EMBL" id="MEJ6348957.1"/>
    </source>
</evidence>
<keyword evidence="1" id="KW-0812">Transmembrane</keyword>
<keyword evidence="3" id="KW-1185">Reference proteome</keyword>
<evidence type="ECO:0000313" key="3">
    <source>
        <dbReference type="Proteomes" id="UP001377804"/>
    </source>
</evidence>
<keyword evidence="1" id="KW-0472">Membrane</keyword>
<feature type="transmembrane region" description="Helical" evidence="1">
    <location>
        <begin position="7"/>
        <end position="26"/>
    </location>
</feature>
<name>A0ABU8SHU4_9LACO</name>
<dbReference type="EMBL" id="JAWMWG010000005">
    <property type="protein sequence ID" value="MEJ6348957.1"/>
    <property type="molecule type" value="Genomic_DNA"/>
</dbReference>
<sequence length="58" mass="6695">MNKKQKTFLGQMSCVLSLLAAFIFAFMSTGVYQVFFILFIVCAFFQLGLFLIKENKEE</sequence>
<reference evidence="2 3" key="1">
    <citation type="submission" date="2023-10" db="EMBL/GenBank/DDBJ databases">
        <title>Holzapfeliella saturejae sp. nov. isolated from Satureja montana flowers.</title>
        <authorList>
            <person name="Alcantara C."/>
            <person name="Zuniga M."/>
            <person name="Landete J.M."/>
            <person name="Monedero V."/>
        </authorList>
    </citation>
    <scope>NUCLEOTIDE SEQUENCE [LARGE SCALE GENOMIC DNA]</scope>
    <source>
        <strain evidence="2 3">He02</strain>
    </source>
</reference>
<organism evidence="2 3">
    <name type="scientific">Holzapfeliella saturejae</name>
    <dbReference type="NCBI Taxonomy" id="3082953"/>
    <lineage>
        <taxon>Bacteria</taxon>
        <taxon>Bacillati</taxon>
        <taxon>Bacillota</taxon>
        <taxon>Bacilli</taxon>
        <taxon>Lactobacillales</taxon>
        <taxon>Lactobacillaceae</taxon>
        <taxon>Holzapfeliella</taxon>
    </lineage>
</organism>